<dbReference type="AlphaFoldDB" id="A0A195E7E9"/>
<keyword evidence="2" id="KW-1185">Reference proteome</keyword>
<proteinExistence type="predicted"/>
<evidence type="ECO:0000313" key="2">
    <source>
        <dbReference type="Proteomes" id="UP000078492"/>
    </source>
</evidence>
<dbReference type="EMBL" id="KQ979568">
    <property type="protein sequence ID" value="KYN21021.1"/>
    <property type="molecule type" value="Genomic_DNA"/>
</dbReference>
<protein>
    <submittedName>
        <fullName evidence="1">Uncharacterized protein</fullName>
    </submittedName>
</protein>
<sequence>MHSVQSSELDGCYAGACLCLTAFAPKCKDKIREAMQKLAVMECNESLIAQRHFADASAWLRLGRLEFKLVHFLRDVQPVGGVEIPL</sequence>
<organism evidence="1 2">
    <name type="scientific">Trachymyrmex cornetzi</name>
    <dbReference type="NCBI Taxonomy" id="471704"/>
    <lineage>
        <taxon>Eukaryota</taxon>
        <taxon>Metazoa</taxon>
        <taxon>Ecdysozoa</taxon>
        <taxon>Arthropoda</taxon>
        <taxon>Hexapoda</taxon>
        <taxon>Insecta</taxon>
        <taxon>Pterygota</taxon>
        <taxon>Neoptera</taxon>
        <taxon>Endopterygota</taxon>
        <taxon>Hymenoptera</taxon>
        <taxon>Apocrita</taxon>
        <taxon>Aculeata</taxon>
        <taxon>Formicoidea</taxon>
        <taxon>Formicidae</taxon>
        <taxon>Myrmicinae</taxon>
        <taxon>Trachymyrmex</taxon>
    </lineage>
</organism>
<dbReference type="Proteomes" id="UP000078492">
    <property type="component" value="Unassembled WGS sequence"/>
</dbReference>
<accession>A0A195E7E9</accession>
<gene>
    <name evidence="1" type="ORF">ALC57_06929</name>
</gene>
<evidence type="ECO:0000313" key="1">
    <source>
        <dbReference type="EMBL" id="KYN21021.1"/>
    </source>
</evidence>
<reference evidence="1 2" key="1">
    <citation type="submission" date="2015-09" db="EMBL/GenBank/DDBJ databases">
        <title>Trachymyrmex cornetzi WGS genome.</title>
        <authorList>
            <person name="Nygaard S."/>
            <person name="Hu H."/>
            <person name="Boomsma J."/>
            <person name="Zhang G."/>
        </authorList>
    </citation>
    <scope>NUCLEOTIDE SEQUENCE [LARGE SCALE GENOMIC DNA]</scope>
    <source>
        <strain evidence="1">Tcor2-1</strain>
        <tissue evidence="1">Whole body</tissue>
    </source>
</reference>
<name>A0A195E7E9_9HYME</name>